<dbReference type="PROSITE" id="PS50011">
    <property type="entry name" value="PROTEIN_KINASE_DOM"/>
    <property type="match status" value="1"/>
</dbReference>
<dbReference type="InterPro" id="IPR011009">
    <property type="entry name" value="Kinase-like_dom_sf"/>
</dbReference>
<evidence type="ECO:0000256" key="1">
    <source>
        <dbReference type="ARBA" id="ARBA00022553"/>
    </source>
</evidence>
<evidence type="ECO:0000256" key="2">
    <source>
        <dbReference type="ARBA" id="ARBA00038271"/>
    </source>
</evidence>
<dbReference type="GO" id="GO:0004674">
    <property type="term" value="F:protein serine/threonine kinase activity"/>
    <property type="evidence" value="ECO:0007669"/>
    <property type="project" value="UniProtKB-EC"/>
</dbReference>
<dbReference type="GO" id="GO:0031032">
    <property type="term" value="P:actomyosin structure organization"/>
    <property type="evidence" value="ECO:0007669"/>
    <property type="project" value="TreeGrafter"/>
</dbReference>
<dbReference type="GO" id="GO:0005524">
    <property type="term" value="F:ATP binding"/>
    <property type="evidence" value="ECO:0007669"/>
    <property type="project" value="InterPro"/>
</dbReference>
<comment type="caution">
    <text evidence="7">The sequence shown here is derived from an EMBL/GenBank/DDBJ whole genome shotgun (WGS) entry which is preliminary data.</text>
</comment>
<dbReference type="RefSeq" id="XP_041191419.1">
    <property type="nucleotide sequence ID" value="XM_041331215.1"/>
</dbReference>
<evidence type="ECO:0000256" key="3">
    <source>
        <dbReference type="ARBA" id="ARBA00047899"/>
    </source>
</evidence>
<name>A0A9P7E7S0_9AGAM</name>
<dbReference type="Gene3D" id="1.10.510.10">
    <property type="entry name" value="Transferase(Phosphotransferase) domain 1"/>
    <property type="match status" value="1"/>
</dbReference>
<feature type="domain" description="Protein kinase" evidence="6">
    <location>
        <begin position="57"/>
        <end position="360"/>
    </location>
</feature>
<evidence type="ECO:0000313" key="8">
    <source>
        <dbReference type="Proteomes" id="UP000807769"/>
    </source>
</evidence>
<dbReference type="PANTHER" id="PTHR22988:SF71">
    <property type="entry name" value="CITRON RHO-INTERACTING KINASE"/>
    <property type="match status" value="1"/>
</dbReference>
<evidence type="ECO:0000256" key="4">
    <source>
        <dbReference type="ARBA" id="ARBA00048679"/>
    </source>
</evidence>
<dbReference type="InterPro" id="IPR000719">
    <property type="entry name" value="Prot_kinase_dom"/>
</dbReference>
<protein>
    <submittedName>
        <fullName evidence="7">Kinase-like domain-containing protein</fullName>
    </submittedName>
</protein>
<comment type="catalytic activity">
    <reaction evidence="3">
        <text>L-threonyl-[protein] + ATP = O-phospho-L-threonyl-[protein] + ADP + H(+)</text>
        <dbReference type="Rhea" id="RHEA:46608"/>
        <dbReference type="Rhea" id="RHEA-COMP:11060"/>
        <dbReference type="Rhea" id="RHEA-COMP:11605"/>
        <dbReference type="ChEBI" id="CHEBI:15378"/>
        <dbReference type="ChEBI" id="CHEBI:30013"/>
        <dbReference type="ChEBI" id="CHEBI:30616"/>
        <dbReference type="ChEBI" id="CHEBI:61977"/>
        <dbReference type="ChEBI" id="CHEBI:456216"/>
        <dbReference type="EC" id="2.7.11.1"/>
    </reaction>
</comment>
<dbReference type="PANTHER" id="PTHR22988">
    <property type="entry name" value="MYOTONIC DYSTROPHY S/T KINASE-RELATED"/>
    <property type="match status" value="1"/>
</dbReference>
<dbReference type="SUPFAM" id="SSF56112">
    <property type="entry name" value="Protein kinase-like (PK-like)"/>
    <property type="match status" value="1"/>
</dbReference>
<dbReference type="EMBL" id="JABBWG010000023">
    <property type="protein sequence ID" value="KAG1813658.1"/>
    <property type="molecule type" value="Genomic_DNA"/>
</dbReference>
<dbReference type="OrthoDB" id="3359639at2759"/>
<dbReference type="Proteomes" id="UP000807769">
    <property type="component" value="Unassembled WGS sequence"/>
</dbReference>
<evidence type="ECO:0000259" key="6">
    <source>
        <dbReference type="PROSITE" id="PS50011"/>
    </source>
</evidence>
<dbReference type="Pfam" id="PF00069">
    <property type="entry name" value="Pkinase"/>
    <property type="match status" value="1"/>
</dbReference>
<keyword evidence="7" id="KW-0418">Kinase</keyword>
<evidence type="ECO:0000256" key="5">
    <source>
        <dbReference type="SAM" id="MobiDB-lite"/>
    </source>
</evidence>
<dbReference type="Gene3D" id="3.30.200.20">
    <property type="entry name" value="Phosphorylase Kinase, domain 1"/>
    <property type="match status" value="1"/>
</dbReference>
<keyword evidence="8" id="KW-1185">Reference proteome</keyword>
<comment type="similarity">
    <text evidence="2">Belongs to the protein kinase superfamily. STE Ser/Thr protein kinase family. COT1 subfamily.</text>
</comment>
<dbReference type="GO" id="GO:0005737">
    <property type="term" value="C:cytoplasm"/>
    <property type="evidence" value="ECO:0007669"/>
    <property type="project" value="TreeGrafter"/>
</dbReference>
<comment type="catalytic activity">
    <reaction evidence="4">
        <text>L-seryl-[protein] + ATP = O-phospho-L-seryl-[protein] + ADP + H(+)</text>
        <dbReference type="Rhea" id="RHEA:17989"/>
        <dbReference type="Rhea" id="RHEA-COMP:9863"/>
        <dbReference type="Rhea" id="RHEA-COMP:11604"/>
        <dbReference type="ChEBI" id="CHEBI:15378"/>
        <dbReference type="ChEBI" id="CHEBI:29999"/>
        <dbReference type="ChEBI" id="CHEBI:30616"/>
        <dbReference type="ChEBI" id="CHEBI:83421"/>
        <dbReference type="ChEBI" id="CHEBI:456216"/>
        <dbReference type="EC" id="2.7.11.1"/>
    </reaction>
</comment>
<keyword evidence="1" id="KW-0597">Phosphoprotein</keyword>
<dbReference type="SMART" id="SM00220">
    <property type="entry name" value="S_TKc"/>
    <property type="match status" value="1"/>
</dbReference>
<keyword evidence="7" id="KW-0808">Transferase</keyword>
<organism evidence="7 8">
    <name type="scientific">Suillus subaureus</name>
    <dbReference type="NCBI Taxonomy" id="48587"/>
    <lineage>
        <taxon>Eukaryota</taxon>
        <taxon>Fungi</taxon>
        <taxon>Dikarya</taxon>
        <taxon>Basidiomycota</taxon>
        <taxon>Agaricomycotina</taxon>
        <taxon>Agaricomycetes</taxon>
        <taxon>Agaricomycetidae</taxon>
        <taxon>Boletales</taxon>
        <taxon>Suillineae</taxon>
        <taxon>Suillaceae</taxon>
        <taxon>Suillus</taxon>
    </lineage>
</organism>
<sequence length="708" mass="78250">MSLSWTKRKTLLGSLLNSLDDDEEGLALDRILHGQRIIGRTARTAEIESLRFSDGDLIVLGTLDHGQFGMIDVVTCQLNGRVYVRKSIEKYFAQRTREQCSPQLERDILLRAKRERSAWAPHLFCAFQTSTHLNIVMDYAEGGTLWDVLESSPEGRVHEADLLWWAPQAVCAINWCHSQGFYSVPISTQCSDIKPQNFVLTASNHMLLIDFGSAAPLSPPEPDGSQPVPKQYTLVPCGTCDYISPEVLQAHEDALLALELSDDNVSPLSVSKEAGSYGSEVDWWSLGAMLYELTYGVAPFFAKDIRTTYLRILDYQTSLRFNVAIPVSEKLQELLSRLLTDRHHRLGRCSVLEITEHQFFGNTDWSCVDSRSAPSDIHVPQFTYSASVAPVSPIELPDPTDEENSEPFAFSALFHSSPNTSLGISILRDTPHHISPRAESAFIGFSWGPTEDVFLLPTNSSRKYETGRLATPQPLQVTSGKSSPHLPLKASSAPTHFSAFATPIRPHSSSAFHTLPRTGTVRRTTQRRAVSDREAMKQLVECIGMSARKKVLASGRKPRLIQSSGQNFSNTVRKELRFDVQPIITNKTYDSDDFPAVVVASVSEEAEETESDGPPSPSPSPRPGSAMSILSRRSVTPTMSGSYSARLLHLPSTTFTASSNLQSDENIFESLENRHAALMSDLTAIEGRLNRISMLLSVETPKSSINIG</sequence>
<evidence type="ECO:0000313" key="7">
    <source>
        <dbReference type="EMBL" id="KAG1813658.1"/>
    </source>
</evidence>
<dbReference type="InterPro" id="IPR050839">
    <property type="entry name" value="Rho-assoc_Ser/Thr_Kinase"/>
</dbReference>
<reference evidence="7" key="1">
    <citation type="journal article" date="2020" name="New Phytol.">
        <title>Comparative genomics reveals dynamic genome evolution in host specialist ectomycorrhizal fungi.</title>
        <authorList>
            <person name="Lofgren L.A."/>
            <person name="Nguyen N.H."/>
            <person name="Vilgalys R."/>
            <person name="Ruytinx J."/>
            <person name="Liao H.L."/>
            <person name="Branco S."/>
            <person name="Kuo A."/>
            <person name="LaButti K."/>
            <person name="Lipzen A."/>
            <person name="Andreopoulos W."/>
            <person name="Pangilinan J."/>
            <person name="Riley R."/>
            <person name="Hundley H."/>
            <person name="Na H."/>
            <person name="Barry K."/>
            <person name="Grigoriev I.V."/>
            <person name="Stajich J.E."/>
            <person name="Kennedy P.G."/>
        </authorList>
    </citation>
    <scope>NUCLEOTIDE SEQUENCE</scope>
    <source>
        <strain evidence="7">MN1</strain>
    </source>
</reference>
<gene>
    <name evidence="7" type="ORF">BJ212DRAFT_1275391</name>
</gene>
<accession>A0A9P7E7S0</accession>
<dbReference type="GO" id="GO:0005856">
    <property type="term" value="C:cytoskeleton"/>
    <property type="evidence" value="ECO:0007669"/>
    <property type="project" value="TreeGrafter"/>
</dbReference>
<feature type="region of interest" description="Disordered" evidence="5">
    <location>
        <begin position="602"/>
        <end position="628"/>
    </location>
</feature>
<dbReference type="AlphaFoldDB" id="A0A9P7E7S0"/>
<dbReference type="GeneID" id="64625232"/>
<proteinExistence type="inferred from homology"/>